<dbReference type="AlphaFoldDB" id="A0ABD1BHI3"/>
<comment type="caution">
    <text evidence="3">The sequence shown here is derived from an EMBL/GenBank/DDBJ whole genome shotgun (WGS) entry which is preliminary data.</text>
</comment>
<keyword evidence="1" id="KW-0862">Zinc</keyword>
<dbReference type="InterPro" id="IPR036875">
    <property type="entry name" value="Znf_CCHC_sf"/>
</dbReference>
<evidence type="ECO:0000256" key="1">
    <source>
        <dbReference type="PROSITE-ProRule" id="PRU00047"/>
    </source>
</evidence>
<dbReference type="Proteomes" id="UP001558713">
    <property type="component" value="Unassembled WGS sequence"/>
</dbReference>
<dbReference type="GO" id="GO:0008270">
    <property type="term" value="F:zinc ion binding"/>
    <property type="evidence" value="ECO:0007669"/>
    <property type="project" value="UniProtKB-KW"/>
</dbReference>
<dbReference type="PROSITE" id="PS50158">
    <property type="entry name" value="ZF_CCHC"/>
    <property type="match status" value="1"/>
</dbReference>
<dbReference type="InterPro" id="IPR001878">
    <property type="entry name" value="Znf_CCHC"/>
</dbReference>
<reference evidence="3 4" key="1">
    <citation type="submission" date="2024-04" db="EMBL/GenBank/DDBJ databases">
        <title>Genome assembly C_amara_ONT_v2.</title>
        <authorList>
            <person name="Yant L."/>
            <person name="Moore C."/>
            <person name="Slenker M."/>
        </authorList>
    </citation>
    <scope>NUCLEOTIDE SEQUENCE [LARGE SCALE GENOMIC DNA]</scope>
    <source>
        <tissue evidence="3">Leaf</tissue>
    </source>
</reference>
<name>A0ABD1BHI3_CARAN</name>
<dbReference type="SMART" id="SM00343">
    <property type="entry name" value="ZnF_C2HC"/>
    <property type="match status" value="1"/>
</dbReference>
<keyword evidence="4" id="KW-1185">Reference proteome</keyword>
<dbReference type="PANTHER" id="PTHR35317:SF27">
    <property type="entry name" value="RETROVIRUS-RELATED POL POLYPROTEIN FROM TRANSPOSON TNT 1-94"/>
    <property type="match status" value="1"/>
</dbReference>
<dbReference type="Gene3D" id="4.10.60.10">
    <property type="entry name" value="Zinc finger, CCHC-type"/>
    <property type="match status" value="1"/>
</dbReference>
<organism evidence="3 4">
    <name type="scientific">Cardamine amara subsp. amara</name>
    <dbReference type="NCBI Taxonomy" id="228776"/>
    <lineage>
        <taxon>Eukaryota</taxon>
        <taxon>Viridiplantae</taxon>
        <taxon>Streptophyta</taxon>
        <taxon>Embryophyta</taxon>
        <taxon>Tracheophyta</taxon>
        <taxon>Spermatophyta</taxon>
        <taxon>Magnoliopsida</taxon>
        <taxon>eudicotyledons</taxon>
        <taxon>Gunneridae</taxon>
        <taxon>Pentapetalae</taxon>
        <taxon>rosids</taxon>
        <taxon>malvids</taxon>
        <taxon>Brassicales</taxon>
        <taxon>Brassicaceae</taxon>
        <taxon>Cardamineae</taxon>
        <taxon>Cardamine</taxon>
    </lineage>
</organism>
<dbReference type="EMBL" id="JBANAX010000326">
    <property type="protein sequence ID" value="KAL1213925.1"/>
    <property type="molecule type" value="Genomic_DNA"/>
</dbReference>
<proteinExistence type="predicted"/>
<accession>A0ABD1BHI3</accession>
<evidence type="ECO:0000313" key="4">
    <source>
        <dbReference type="Proteomes" id="UP001558713"/>
    </source>
</evidence>
<dbReference type="Pfam" id="PF00098">
    <property type="entry name" value="zf-CCHC"/>
    <property type="match status" value="1"/>
</dbReference>
<keyword evidence="1" id="KW-0863">Zinc-finger</keyword>
<sequence length="143" mass="16674">MVCLLSHGEDMSDWKIVEKILRTLTKKFTYVVVSVEESKDTTTMTIDELHSSLWVHEQKFKRLSYEEDDHALNVRGRERGSHRGRGRSFNKALIECYKCHKLGHFQFECPTADNCAHYEEIEEMSEVLLMAHVVLQETQRGDA</sequence>
<gene>
    <name evidence="3" type="ORF">V5N11_002500</name>
</gene>
<dbReference type="SUPFAM" id="SSF57756">
    <property type="entry name" value="Retrovirus zinc finger-like domains"/>
    <property type="match status" value="1"/>
</dbReference>
<evidence type="ECO:0000313" key="3">
    <source>
        <dbReference type="EMBL" id="KAL1213925.1"/>
    </source>
</evidence>
<feature type="domain" description="CCHC-type" evidence="2">
    <location>
        <begin position="96"/>
        <end position="110"/>
    </location>
</feature>
<keyword evidence="1" id="KW-0479">Metal-binding</keyword>
<evidence type="ECO:0000259" key="2">
    <source>
        <dbReference type="PROSITE" id="PS50158"/>
    </source>
</evidence>
<dbReference type="PANTHER" id="PTHR35317">
    <property type="entry name" value="OS04G0629600 PROTEIN"/>
    <property type="match status" value="1"/>
</dbReference>
<protein>
    <recommendedName>
        <fullName evidence="2">CCHC-type domain-containing protein</fullName>
    </recommendedName>
</protein>